<dbReference type="SUPFAM" id="SSF109755">
    <property type="entry name" value="PhoU-like"/>
    <property type="match status" value="1"/>
</dbReference>
<feature type="domain" description="PhoU" evidence="1">
    <location>
        <begin position="141"/>
        <end position="226"/>
    </location>
</feature>
<dbReference type="InterPro" id="IPR026022">
    <property type="entry name" value="PhoU_dom"/>
</dbReference>
<dbReference type="InterPro" id="IPR038078">
    <property type="entry name" value="PhoU-like_sf"/>
</dbReference>
<dbReference type="GO" id="GO:0045936">
    <property type="term" value="P:negative regulation of phosphate metabolic process"/>
    <property type="evidence" value="ECO:0007669"/>
    <property type="project" value="InterPro"/>
</dbReference>
<dbReference type="PANTHER" id="PTHR42930">
    <property type="entry name" value="PHOSPHATE-SPECIFIC TRANSPORT SYSTEM ACCESSORY PROTEIN PHOU"/>
    <property type="match status" value="1"/>
</dbReference>
<evidence type="ECO:0000313" key="2">
    <source>
        <dbReference type="EMBL" id="MBP1987385.1"/>
    </source>
</evidence>
<accession>A0A8T4H1C0</accession>
<dbReference type="PANTHER" id="PTHR42930:SF6">
    <property type="entry name" value="PHOSPHATE REGULATORY PROTEIN-LIKE PROTEIN"/>
    <property type="match status" value="1"/>
</dbReference>
<keyword evidence="3" id="KW-1185">Reference proteome</keyword>
<dbReference type="Proteomes" id="UP000823736">
    <property type="component" value="Unassembled WGS sequence"/>
</dbReference>
<gene>
    <name evidence="2" type="ORF">J2753_001883</name>
</gene>
<evidence type="ECO:0000313" key="3">
    <source>
        <dbReference type="Proteomes" id="UP000823736"/>
    </source>
</evidence>
<dbReference type="InterPro" id="IPR028366">
    <property type="entry name" value="PhoU"/>
</dbReference>
<dbReference type="Gene3D" id="1.20.58.220">
    <property type="entry name" value="Phosphate transport system protein phou homolog 2, domain 2"/>
    <property type="match status" value="1"/>
</dbReference>
<dbReference type="AlphaFoldDB" id="A0A8T4H1C0"/>
<dbReference type="RefSeq" id="WP_209491638.1">
    <property type="nucleotide sequence ID" value="NZ_JAGGLC010000003.1"/>
</dbReference>
<dbReference type="OrthoDB" id="40991at2157"/>
<dbReference type="EMBL" id="JAGGLC010000003">
    <property type="protein sequence ID" value="MBP1987385.1"/>
    <property type="molecule type" value="Genomic_DNA"/>
</dbReference>
<reference evidence="2" key="1">
    <citation type="submission" date="2021-03" db="EMBL/GenBank/DDBJ databases">
        <title>Genomic Encyclopedia of Type Strains, Phase IV (KMG-IV): sequencing the most valuable type-strain genomes for metagenomic binning, comparative biology and taxonomic classification.</title>
        <authorList>
            <person name="Goeker M."/>
        </authorList>
    </citation>
    <scope>NUCLEOTIDE SEQUENCE</scope>
    <source>
        <strain evidence="2">DSM 26232</strain>
    </source>
</reference>
<name>A0A8T4H1C0_9EURY</name>
<dbReference type="GO" id="GO:0030643">
    <property type="term" value="P:intracellular phosphate ion homeostasis"/>
    <property type="evidence" value="ECO:0007669"/>
    <property type="project" value="InterPro"/>
</dbReference>
<comment type="caution">
    <text evidence="2">The sequence shown here is derived from an EMBL/GenBank/DDBJ whole genome shotgun (WGS) entry which is preliminary data.</text>
</comment>
<organism evidence="2 3">
    <name type="scientific">Halolamina salifodinae</name>
    <dbReference type="NCBI Taxonomy" id="1202767"/>
    <lineage>
        <taxon>Archaea</taxon>
        <taxon>Methanobacteriati</taxon>
        <taxon>Methanobacteriota</taxon>
        <taxon>Stenosarchaea group</taxon>
        <taxon>Halobacteria</taxon>
        <taxon>Halobacteriales</taxon>
        <taxon>Haloferacaceae</taxon>
    </lineage>
</organism>
<dbReference type="Pfam" id="PF01895">
    <property type="entry name" value="PhoU"/>
    <property type="match status" value="1"/>
</dbReference>
<protein>
    <submittedName>
        <fullName evidence="2">Phosphate uptake regulator</fullName>
    </submittedName>
</protein>
<sequence length="331" mass="36200">METRKVQQVGGGTYTVSIPVGWAEEHGLEAGGTAYLYTHRDGSLVVRWAERDENALAATEIDLANADGTATRHLLMAAYTAGFDRITLHRREELTDGQLRAVENVVRGLTGVEIAEETGDRIVVRGMLDADGVSVRQSLLQLQFTALSMHEEAIAAFVGERADPAQVAERDDEADRVFRLVERHLNRSLVRLSEVDDLRMGRPRLFDYYCTARNLERVADHAARIAGTAARETYTVPESVAGEFRAMSDAARDVVRDASDAVVNGAPRKAAQDALDRSEAVVAEGRRLESRIVEISPAHAAVLTRLLDSLVRTAKCGGNIADLALRRSVRA</sequence>
<proteinExistence type="predicted"/>
<evidence type="ECO:0000259" key="1">
    <source>
        <dbReference type="Pfam" id="PF01895"/>
    </source>
</evidence>